<dbReference type="AlphaFoldDB" id="A0A7D5JWN0"/>
<accession>A0A7D5JWN0</accession>
<sequence length="83" mass="8843">MTSSAATRTPPERNASTHATAVRSASESHEHGWITESSHRTSDGTIRYVRCAICNARRVDADAIDAAAPVAASREIRQPISPG</sequence>
<feature type="compositionally biased region" description="Polar residues" evidence="1">
    <location>
        <begin position="14"/>
        <end position="25"/>
    </location>
</feature>
<reference evidence="2 3" key="1">
    <citation type="submission" date="2020-06" db="EMBL/GenBank/DDBJ databases">
        <authorList>
            <person name="Jo H."/>
        </authorList>
    </citation>
    <scope>NUCLEOTIDE SEQUENCE [LARGE SCALE GENOMIC DNA]</scope>
    <source>
        <strain evidence="2 3">I46</strain>
    </source>
</reference>
<name>A0A7D5JWN0_9MICO</name>
<evidence type="ECO:0000313" key="2">
    <source>
        <dbReference type="EMBL" id="QLD10303.1"/>
    </source>
</evidence>
<evidence type="ECO:0000256" key="1">
    <source>
        <dbReference type="SAM" id="MobiDB-lite"/>
    </source>
</evidence>
<feature type="region of interest" description="Disordered" evidence="1">
    <location>
        <begin position="1"/>
        <end position="40"/>
    </location>
</feature>
<feature type="compositionally biased region" description="Basic and acidic residues" evidence="1">
    <location>
        <begin position="26"/>
        <end position="40"/>
    </location>
</feature>
<evidence type="ECO:0000313" key="3">
    <source>
        <dbReference type="Proteomes" id="UP000509638"/>
    </source>
</evidence>
<proteinExistence type="predicted"/>
<dbReference type="Proteomes" id="UP000509638">
    <property type="component" value="Chromosome"/>
</dbReference>
<organism evidence="2 3">
    <name type="scientific">Microbacterium oleivorans</name>
    <dbReference type="NCBI Taxonomy" id="273677"/>
    <lineage>
        <taxon>Bacteria</taxon>
        <taxon>Bacillati</taxon>
        <taxon>Actinomycetota</taxon>
        <taxon>Actinomycetes</taxon>
        <taxon>Micrococcales</taxon>
        <taxon>Microbacteriaceae</taxon>
        <taxon>Microbacterium</taxon>
    </lineage>
</organism>
<gene>
    <name evidence="2" type="ORF">HW566_03845</name>
</gene>
<dbReference type="RefSeq" id="WP_178009301.1">
    <property type="nucleotide sequence ID" value="NZ_CP058316.1"/>
</dbReference>
<protein>
    <submittedName>
        <fullName evidence="2">Uncharacterized protein</fullName>
    </submittedName>
</protein>
<dbReference type="EMBL" id="CP058316">
    <property type="protein sequence ID" value="QLD10303.1"/>
    <property type="molecule type" value="Genomic_DNA"/>
</dbReference>